<dbReference type="Pfam" id="PF13927">
    <property type="entry name" value="Ig_3"/>
    <property type="match status" value="1"/>
</dbReference>
<dbReference type="InterPro" id="IPR036179">
    <property type="entry name" value="Ig-like_dom_sf"/>
</dbReference>
<dbReference type="SMART" id="SM00409">
    <property type="entry name" value="IG"/>
    <property type="match status" value="1"/>
</dbReference>
<feature type="region of interest" description="Disordered" evidence="5">
    <location>
        <begin position="1"/>
        <end position="38"/>
    </location>
</feature>
<accession>A0A7L1WYL2</accession>
<reference evidence="7 8" key="1">
    <citation type="submission" date="2019-09" db="EMBL/GenBank/DDBJ databases">
        <title>Bird 10,000 Genomes (B10K) Project - Family phase.</title>
        <authorList>
            <person name="Zhang G."/>
        </authorList>
    </citation>
    <scope>NUCLEOTIDE SEQUENCE [LARGE SCALE GENOMIC DNA]</scope>
    <source>
        <strain evidence="7">B10K-DU-002-20</strain>
        <tissue evidence="7">Muscle</tissue>
    </source>
</reference>
<keyword evidence="3" id="KW-0325">Glycoprotein</keyword>
<dbReference type="Proteomes" id="UP000536092">
    <property type="component" value="Unassembled WGS sequence"/>
</dbReference>
<sequence>QRPRCRAAGPWPGSTERARRRESSSPTASTTRPTCPGCTGIAPPSTSPTCRCGWCCSEGTAACTACGPSRRPRPGSSCALWVSAAAAGPPPWQGGVGALTLPLLPLPEPLGQPKIVGNPLVKAGSSAELVCHVLQGKADAYWWKKNGELLLGSERIQFVDNTTLCILGASISDSGYYTCVVSNAVSQNETSFLLKVH</sequence>
<evidence type="ECO:0000259" key="6">
    <source>
        <dbReference type="PROSITE" id="PS50835"/>
    </source>
</evidence>
<evidence type="ECO:0000313" key="7">
    <source>
        <dbReference type="EMBL" id="NXP01708.1"/>
    </source>
</evidence>
<dbReference type="EMBL" id="VXBV01008096">
    <property type="protein sequence ID" value="NXP01708.1"/>
    <property type="molecule type" value="Genomic_DNA"/>
</dbReference>
<dbReference type="PANTHER" id="PTHR44337">
    <property type="entry name" value="CARCINOEMBRYONIC ANTIGEN-RELATED CELL ADHESION MOLECULE 8"/>
    <property type="match status" value="1"/>
</dbReference>
<evidence type="ECO:0000313" key="8">
    <source>
        <dbReference type="Proteomes" id="UP000536092"/>
    </source>
</evidence>
<keyword evidence="4" id="KW-0393">Immunoglobulin domain</keyword>
<evidence type="ECO:0000256" key="3">
    <source>
        <dbReference type="ARBA" id="ARBA00023180"/>
    </source>
</evidence>
<evidence type="ECO:0000256" key="4">
    <source>
        <dbReference type="ARBA" id="ARBA00023319"/>
    </source>
</evidence>
<feature type="non-terminal residue" evidence="7">
    <location>
        <position position="1"/>
    </location>
</feature>
<evidence type="ECO:0000256" key="5">
    <source>
        <dbReference type="SAM" id="MobiDB-lite"/>
    </source>
</evidence>
<feature type="compositionally biased region" description="Low complexity" evidence="5">
    <location>
        <begin position="24"/>
        <end position="34"/>
    </location>
</feature>
<dbReference type="SUPFAM" id="SSF48726">
    <property type="entry name" value="Immunoglobulin"/>
    <property type="match status" value="1"/>
</dbReference>
<evidence type="ECO:0000256" key="2">
    <source>
        <dbReference type="ARBA" id="ARBA00023157"/>
    </source>
</evidence>
<dbReference type="InterPro" id="IPR013783">
    <property type="entry name" value="Ig-like_fold"/>
</dbReference>
<organism evidence="7 8">
    <name type="scientific">Certhia brachydactyla</name>
    <name type="common">short-toed tree-creeper</name>
    <dbReference type="NCBI Taxonomy" id="73330"/>
    <lineage>
        <taxon>Eukaryota</taxon>
        <taxon>Metazoa</taxon>
        <taxon>Chordata</taxon>
        <taxon>Craniata</taxon>
        <taxon>Vertebrata</taxon>
        <taxon>Euteleostomi</taxon>
        <taxon>Archelosauria</taxon>
        <taxon>Archosauria</taxon>
        <taxon>Dinosauria</taxon>
        <taxon>Saurischia</taxon>
        <taxon>Theropoda</taxon>
        <taxon>Coelurosauria</taxon>
        <taxon>Aves</taxon>
        <taxon>Neognathae</taxon>
        <taxon>Neoaves</taxon>
        <taxon>Telluraves</taxon>
        <taxon>Australaves</taxon>
        <taxon>Passeriformes</taxon>
        <taxon>Certhiidae</taxon>
        <taxon>Certhiinae</taxon>
        <taxon>Certhia</taxon>
    </lineage>
</organism>
<protein>
    <submittedName>
        <fullName evidence="7">HMCN1 protein</fullName>
    </submittedName>
</protein>
<comment type="caution">
    <text evidence="7">The sequence shown here is derived from an EMBL/GenBank/DDBJ whole genome shotgun (WGS) entry which is preliminary data.</text>
</comment>
<proteinExistence type="predicted"/>
<dbReference type="PANTHER" id="PTHR44337:SF20">
    <property type="entry name" value="CARCINOEMBRYONIC ANTIGEN-RELATED CELL ADHESION MOLECULE 5-RELATED"/>
    <property type="match status" value="1"/>
</dbReference>
<feature type="domain" description="Ig-like" evidence="6">
    <location>
        <begin position="113"/>
        <end position="191"/>
    </location>
</feature>
<evidence type="ECO:0000256" key="1">
    <source>
        <dbReference type="ARBA" id="ARBA00022729"/>
    </source>
</evidence>
<dbReference type="SMART" id="SM00408">
    <property type="entry name" value="IGc2"/>
    <property type="match status" value="1"/>
</dbReference>
<keyword evidence="1" id="KW-0732">Signal</keyword>
<dbReference type="Gene3D" id="2.60.40.10">
    <property type="entry name" value="Immunoglobulins"/>
    <property type="match status" value="1"/>
</dbReference>
<dbReference type="InterPro" id="IPR007110">
    <property type="entry name" value="Ig-like_dom"/>
</dbReference>
<dbReference type="AlphaFoldDB" id="A0A7L1WYL2"/>
<dbReference type="PROSITE" id="PS50835">
    <property type="entry name" value="IG_LIKE"/>
    <property type="match status" value="1"/>
</dbReference>
<keyword evidence="8" id="KW-1185">Reference proteome</keyword>
<dbReference type="OrthoDB" id="6353782at2759"/>
<dbReference type="InterPro" id="IPR003599">
    <property type="entry name" value="Ig_sub"/>
</dbReference>
<feature type="non-terminal residue" evidence="7">
    <location>
        <position position="197"/>
    </location>
</feature>
<keyword evidence="2" id="KW-1015">Disulfide bond</keyword>
<name>A0A7L1WYL2_9PASS</name>
<dbReference type="InterPro" id="IPR052598">
    <property type="entry name" value="IgSF_CEA-related"/>
</dbReference>
<dbReference type="InterPro" id="IPR003598">
    <property type="entry name" value="Ig_sub2"/>
</dbReference>
<gene>
    <name evidence="7" type="primary">Hmcn1</name>
    <name evidence="7" type="ORF">CERBRA_R15988</name>
</gene>